<evidence type="ECO:0000313" key="1">
    <source>
        <dbReference type="EMBL" id="VFK59601.1"/>
    </source>
</evidence>
<dbReference type="EMBL" id="CAADFV010000177">
    <property type="protein sequence ID" value="VFK68063.1"/>
    <property type="molecule type" value="Genomic_DNA"/>
</dbReference>
<organism evidence="2">
    <name type="scientific">Candidatus Kentrum sp. TUN</name>
    <dbReference type="NCBI Taxonomy" id="2126343"/>
    <lineage>
        <taxon>Bacteria</taxon>
        <taxon>Pseudomonadati</taxon>
        <taxon>Pseudomonadota</taxon>
        <taxon>Gammaproteobacteria</taxon>
        <taxon>Candidatus Kentrum</taxon>
    </lineage>
</organism>
<proteinExistence type="predicted"/>
<gene>
    <name evidence="2" type="ORF">BECKTUN1418E_GA0071001_11773</name>
    <name evidence="1" type="ORF">BECKTUN1418F_GA0071002_11823</name>
</gene>
<dbReference type="EMBL" id="CAADFY010000182">
    <property type="protein sequence ID" value="VFK59601.1"/>
    <property type="molecule type" value="Genomic_DNA"/>
</dbReference>
<reference evidence="2" key="1">
    <citation type="submission" date="2019-02" db="EMBL/GenBank/DDBJ databases">
        <authorList>
            <person name="Gruber-Vodicka R. H."/>
            <person name="Seah K. B. B."/>
        </authorList>
    </citation>
    <scope>NUCLEOTIDE SEQUENCE</scope>
    <source>
        <strain evidence="2">BECK_BY2</strain>
        <strain evidence="1">BECK_BY3</strain>
    </source>
</reference>
<accession>A0A451APW3</accession>
<protein>
    <submittedName>
        <fullName evidence="2">Uncharacterized protein</fullName>
    </submittedName>
</protein>
<name>A0A451APW3_9GAMM</name>
<dbReference type="AlphaFoldDB" id="A0A451APW3"/>
<sequence>MGYYRTNYKSAGVYLTWRSRNQEFPFGHSPVISTAGRDLVGLGFLPRQKISRSAPNDSPVNFLIVLFRIFGVTD</sequence>
<evidence type="ECO:0000313" key="2">
    <source>
        <dbReference type="EMBL" id="VFK68063.1"/>
    </source>
</evidence>